<dbReference type="PANTHER" id="PTHR46696">
    <property type="entry name" value="P450, PUTATIVE (EUROFUNG)-RELATED"/>
    <property type="match status" value="1"/>
</dbReference>
<evidence type="ECO:0000256" key="4">
    <source>
        <dbReference type="ARBA" id="ARBA00023002"/>
    </source>
</evidence>
<dbReference type="Gene3D" id="1.10.630.10">
    <property type="entry name" value="Cytochrome P450"/>
    <property type="match status" value="1"/>
</dbReference>
<keyword evidence="2" id="KW-0349">Heme</keyword>
<dbReference type="AlphaFoldDB" id="A0A6N4WAR1"/>
<protein>
    <recommendedName>
        <fullName evidence="9">Cytochrome P450</fullName>
    </recommendedName>
</protein>
<dbReference type="GO" id="GO:0004497">
    <property type="term" value="F:monooxygenase activity"/>
    <property type="evidence" value="ECO:0007669"/>
    <property type="project" value="UniProtKB-KW"/>
</dbReference>
<dbReference type="SUPFAM" id="SSF48264">
    <property type="entry name" value="Cytochrome P450"/>
    <property type="match status" value="1"/>
</dbReference>
<dbReference type="KEGG" id="many:MANY_24710"/>
<keyword evidence="3" id="KW-0479">Metal-binding</keyword>
<organism evidence="7 8">
    <name type="scientific">Mycolicibacterium anyangense</name>
    <dbReference type="NCBI Taxonomy" id="1431246"/>
    <lineage>
        <taxon>Bacteria</taxon>
        <taxon>Bacillati</taxon>
        <taxon>Actinomycetota</taxon>
        <taxon>Actinomycetes</taxon>
        <taxon>Mycobacteriales</taxon>
        <taxon>Mycobacteriaceae</taxon>
        <taxon>Mycolicibacterium</taxon>
    </lineage>
</organism>
<sequence>MDTAKEPFDFRLSEYARVTDALTHPQPYLAEKVATTRFERIEEGVVYLYRHEDIIKVNRDPRILGVGGRGSAFGAPSPLIPLEIDGADHVKWRKLMDPLFAPKQVAKLEDSIRALTAELVDQFAAQDVVEMYTQFCVPLPCLTFLRLFGAPAEDLPFFLSYTENMLRPAGDTAEEKKEAMVGAAGQLIAYFHDLLAKRRAESPKDDVLGTLMAVEIDGAPVSDEELLNVIMLLMFAGLDTVTSSVSLMIDWLARNPEQRQRVVSDPSLLRGFVEEMLRYESPVPIGTRYPTEDVDLGDGLVLKAGEAVVASWATANLDPAVHTDPLTVNIDRPRHMHIAFASGTHRCLGSNLARMELRVALEELHKRMPNYSIAPDDEVRYANVPVRAAEYLPLVIH</sequence>
<name>A0A6N4WAR1_9MYCO</name>
<evidence type="ECO:0000313" key="8">
    <source>
        <dbReference type="Proteomes" id="UP000467249"/>
    </source>
</evidence>
<keyword evidence="8" id="KW-1185">Reference proteome</keyword>
<evidence type="ECO:0000256" key="5">
    <source>
        <dbReference type="ARBA" id="ARBA00023004"/>
    </source>
</evidence>
<dbReference type="PRINTS" id="PR00385">
    <property type="entry name" value="P450"/>
</dbReference>
<evidence type="ECO:0000256" key="2">
    <source>
        <dbReference type="ARBA" id="ARBA00022617"/>
    </source>
</evidence>
<keyword evidence="5" id="KW-0408">Iron</keyword>
<evidence type="ECO:0000256" key="1">
    <source>
        <dbReference type="ARBA" id="ARBA00010617"/>
    </source>
</evidence>
<dbReference type="PRINTS" id="PR00359">
    <property type="entry name" value="BP450"/>
</dbReference>
<dbReference type="Pfam" id="PF00067">
    <property type="entry name" value="p450"/>
    <property type="match status" value="1"/>
</dbReference>
<evidence type="ECO:0000256" key="6">
    <source>
        <dbReference type="ARBA" id="ARBA00023033"/>
    </source>
</evidence>
<dbReference type="InterPro" id="IPR001128">
    <property type="entry name" value="Cyt_P450"/>
</dbReference>
<dbReference type="GO" id="GO:0020037">
    <property type="term" value="F:heme binding"/>
    <property type="evidence" value="ECO:0007669"/>
    <property type="project" value="InterPro"/>
</dbReference>
<evidence type="ECO:0000313" key="7">
    <source>
        <dbReference type="EMBL" id="BBZ77134.1"/>
    </source>
</evidence>
<keyword evidence="4" id="KW-0560">Oxidoreductase</keyword>
<dbReference type="Proteomes" id="UP000467249">
    <property type="component" value="Chromosome"/>
</dbReference>
<comment type="similarity">
    <text evidence="1">Belongs to the cytochrome P450 family.</text>
</comment>
<dbReference type="PANTHER" id="PTHR46696:SF6">
    <property type="entry name" value="P450, PUTATIVE (EUROFUNG)-RELATED"/>
    <property type="match status" value="1"/>
</dbReference>
<dbReference type="InterPro" id="IPR036396">
    <property type="entry name" value="Cyt_P450_sf"/>
</dbReference>
<accession>A0A6N4WAR1</accession>
<dbReference type="InterPro" id="IPR002397">
    <property type="entry name" value="Cyt_P450_B"/>
</dbReference>
<proteinExistence type="inferred from homology"/>
<evidence type="ECO:0000256" key="3">
    <source>
        <dbReference type="ARBA" id="ARBA00022723"/>
    </source>
</evidence>
<dbReference type="EMBL" id="AP022620">
    <property type="protein sequence ID" value="BBZ77134.1"/>
    <property type="molecule type" value="Genomic_DNA"/>
</dbReference>
<gene>
    <name evidence="7" type="ORF">MANY_24710</name>
</gene>
<evidence type="ECO:0008006" key="9">
    <source>
        <dbReference type="Google" id="ProtNLM"/>
    </source>
</evidence>
<reference evidence="7 8" key="1">
    <citation type="journal article" date="2019" name="Emerg. Microbes Infect.">
        <title>Comprehensive subspecies identification of 175 nontuberculous mycobacteria species based on 7547 genomic profiles.</title>
        <authorList>
            <person name="Matsumoto Y."/>
            <person name="Kinjo T."/>
            <person name="Motooka D."/>
            <person name="Nabeya D."/>
            <person name="Jung N."/>
            <person name="Uechi K."/>
            <person name="Horii T."/>
            <person name="Iida T."/>
            <person name="Fujita J."/>
            <person name="Nakamura S."/>
        </authorList>
    </citation>
    <scope>NUCLEOTIDE SEQUENCE [LARGE SCALE GENOMIC DNA]</scope>
    <source>
        <strain evidence="7 8">JCM 30275</strain>
    </source>
</reference>
<dbReference type="GO" id="GO:0016705">
    <property type="term" value="F:oxidoreductase activity, acting on paired donors, with incorporation or reduction of molecular oxygen"/>
    <property type="evidence" value="ECO:0007669"/>
    <property type="project" value="InterPro"/>
</dbReference>
<dbReference type="GO" id="GO:0005506">
    <property type="term" value="F:iron ion binding"/>
    <property type="evidence" value="ECO:0007669"/>
    <property type="project" value="InterPro"/>
</dbReference>
<keyword evidence="6" id="KW-0503">Monooxygenase</keyword>